<keyword evidence="4" id="KW-1185">Reference proteome</keyword>
<dbReference type="Gene3D" id="3.40.50.720">
    <property type="entry name" value="NAD(P)-binding Rossmann-like Domain"/>
    <property type="match status" value="1"/>
</dbReference>
<accession>A0A8H9KUY5</accession>
<dbReference type="EMBL" id="BMKM01000002">
    <property type="protein sequence ID" value="GGE15358.1"/>
    <property type="molecule type" value="Genomic_DNA"/>
</dbReference>
<evidence type="ECO:0000256" key="1">
    <source>
        <dbReference type="ARBA" id="ARBA00009919"/>
    </source>
</evidence>
<evidence type="ECO:0000313" key="3">
    <source>
        <dbReference type="EMBL" id="GGE15358.1"/>
    </source>
</evidence>
<dbReference type="GO" id="GO:0016779">
    <property type="term" value="F:nucleotidyltransferase activity"/>
    <property type="evidence" value="ECO:0007669"/>
    <property type="project" value="TreeGrafter"/>
</dbReference>
<dbReference type="GO" id="GO:0008641">
    <property type="term" value="F:ubiquitin-like modifier activating enzyme activity"/>
    <property type="evidence" value="ECO:0007669"/>
    <property type="project" value="InterPro"/>
</dbReference>
<dbReference type="GO" id="GO:0004792">
    <property type="term" value="F:thiosulfate-cyanide sulfurtransferase activity"/>
    <property type="evidence" value="ECO:0007669"/>
    <property type="project" value="TreeGrafter"/>
</dbReference>
<dbReference type="CDD" id="cd00757">
    <property type="entry name" value="ThiF_MoeB_HesA_family"/>
    <property type="match status" value="1"/>
</dbReference>
<feature type="domain" description="Rhodanese" evidence="2">
    <location>
        <begin position="263"/>
        <end position="345"/>
    </location>
</feature>
<organism evidence="3 4">
    <name type="scientific">Sphingobacterium cellulitidis</name>
    <dbReference type="NCBI Taxonomy" id="1768011"/>
    <lineage>
        <taxon>Bacteria</taxon>
        <taxon>Pseudomonadati</taxon>
        <taxon>Bacteroidota</taxon>
        <taxon>Sphingobacteriia</taxon>
        <taxon>Sphingobacteriales</taxon>
        <taxon>Sphingobacteriaceae</taxon>
        <taxon>Sphingobacterium</taxon>
    </lineage>
</organism>
<dbReference type="CDD" id="cd00158">
    <property type="entry name" value="RHOD"/>
    <property type="match status" value="1"/>
</dbReference>
<evidence type="ECO:0000313" key="4">
    <source>
        <dbReference type="Proteomes" id="UP000614460"/>
    </source>
</evidence>
<dbReference type="InterPro" id="IPR000594">
    <property type="entry name" value="ThiF_NAD_FAD-bd"/>
</dbReference>
<protein>
    <submittedName>
        <fullName evidence="3">Molybdenum cofactor biosynthesis protein MoeB</fullName>
    </submittedName>
</protein>
<dbReference type="SUPFAM" id="SSF69572">
    <property type="entry name" value="Activating enzymes of the ubiquitin-like proteins"/>
    <property type="match status" value="1"/>
</dbReference>
<gene>
    <name evidence="3" type="ORF">GCM10011516_11430</name>
</gene>
<dbReference type="Gene3D" id="3.40.250.10">
    <property type="entry name" value="Rhodanese-like domain"/>
    <property type="match status" value="1"/>
</dbReference>
<dbReference type="InterPro" id="IPR036873">
    <property type="entry name" value="Rhodanese-like_dom_sf"/>
</dbReference>
<dbReference type="PROSITE" id="PS50206">
    <property type="entry name" value="RHODANESE_3"/>
    <property type="match status" value="1"/>
</dbReference>
<dbReference type="GO" id="GO:0005829">
    <property type="term" value="C:cytosol"/>
    <property type="evidence" value="ECO:0007669"/>
    <property type="project" value="TreeGrafter"/>
</dbReference>
<dbReference type="InterPro" id="IPR035985">
    <property type="entry name" value="Ubiquitin-activating_enz"/>
</dbReference>
<dbReference type="FunFam" id="3.40.50.720:FF:000080">
    <property type="entry name" value="Thiazole biosynthesis adenylyltransferase ThiF"/>
    <property type="match status" value="1"/>
</dbReference>
<reference evidence="3" key="2">
    <citation type="submission" date="2020-09" db="EMBL/GenBank/DDBJ databases">
        <authorList>
            <person name="Sun Q."/>
            <person name="Zhou Y."/>
        </authorList>
    </citation>
    <scope>NUCLEOTIDE SEQUENCE</scope>
    <source>
        <strain evidence="3">CGMCC 1.15966</strain>
    </source>
</reference>
<name>A0A8H9KUY5_9SPHI</name>
<dbReference type="Proteomes" id="UP000614460">
    <property type="component" value="Unassembled WGS sequence"/>
</dbReference>
<evidence type="ECO:0000259" key="2">
    <source>
        <dbReference type="PROSITE" id="PS50206"/>
    </source>
</evidence>
<dbReference type="PANTHER" id="PTHR10953:SF102">
    <property type="entry name" value="ADENYLYLTRANSFERASE AND SULFURTRANSFERASE MOCS3"/>
    <property type="match status" value="1"/>
</dbReference>
<dbReference type="Pfam" id="PF00899">
    <property type="entry name" value="ThiF"/>
    <property type="match status" value="1"/>
</dbReference>
<proteinExistence type="inferred from homology"/>
<reference evidence="3" key="1">
    <citation type="journal article" date="2014" name="Int. J. Syst. Evol. Microbiol.">
        <title>Complete genome sequence of Corynebacterium casei LMG S-19264T (=DSM 44701T), isolated from a smear-ripened cheese.</title>
        <authorList>
            <consortium name="US DOE Joint Genome Institute (JGI-PGF)"/>
            <person name="Walter F."/>
            <person name="Albersmeier A."/>
            <person name="Kalinowski J."/>
            <person name="Ruckert C."/>
        </authorList>
    </citation>
    <scope>NUCLEOTIDE SEQUENCE</scope>
    <source>
        <strain evidence="3">CGMCC 1.15966</strain>
    </source>
</reference>
<sequence>MDSNFGRYHCQIALPGFGNKGQQQLQEAKVLLIGLGGLGCPAAQYLVSAGIGTLALLDDDIISLSNLHRQILYTTEDIGKLKVEIAARRLSLQNPETTIIPIPERVTSDNVIQLIQDYDLIIEGTDNLETKCLINDACVIVGKPLVYGAIYQFEGQVSIFNVKQEDGSYSVNYRDVFKNAEETEVPNCREGGVIPSLAGIVGCMQANEALKYLTGMDNLAGKLWLFDASSGSARTIKLKKTDIEIKSLKPTTPTVSFEEFNRHRQNYELIDVRQSDDHQTFNLGGKNIPLDKLESHFQELSETKGKLLFYCLSGKRSLEAVKRIKAIFPKLKVFSLKNGIQDLKR</sequence>
<dbReference type="RefSeq" id="WP_182498873.1">
    <property type="nucleotide sequence ID" value="NZ_BMKM01000002.1"/>
</dbReference>
<dbReference type="InterPro" id="IPR001763">
    <property type="entry name" value="Rhodanese-like_dom"/>
</dbReference>
<dbReference type="PANTHER" id="PTHR10953">
    <property type="entry name" value="UBIQUITIN-ACTIVATING ENZYME E1"/>
    <property type="match status" value="1"/>
</dbReference>
<dbReference type="AlphaFoldDB" id="A0A8H9KUY5"/>
<dbReference type="InterPro" id="IPR045886">
    <property type="entry name" value="ThiF/MoeB/HesA"/>
</dbReference>
<comment type="similarity">
    <text evidence="1">Belongs to the HesA/MoeB/ThiF family.</text>
</comment>
<comment type="caution">
    <text evidence="3">The sequence shown here is derived from an EMBL/GenBank/DDBJ whole genome shotgun (WGS) entry which is preliminary data.</text>
</comment>
<dbReference type="GO" id="GO:0008146">
    <property type="term" value="F:sulfotransferase activity"/>
    <property type="evidence" value="ECO:0007669"/>
    <property type="project" value="TreeGrafter"/>
</dbReference>